<proteinExistence type="predicted"/>
<feature type="domain" description="Dermonecrotic toxin N-terminal" evidence="1">
    <location>
        <begin position="19"/>
        <end position="266"/>
    </location>
</feature>
<dbReference type="Proteomes" id="UP001380290">
    <property type="component" value="Unassembled WGS sequence"/>
</dbReference>
<dbReference type="InterPro" id="IPR046673">
    <property type="entry name" value="ToxA_N"/>
</dbReference>
<sequence>MASVTSPDDLLLTTLYLHLVNERPGPWRAQVAHSMTLTQALIANWQQEGSGSLTDHLGFPKPWRSGGYEVSETVELSYNEQGDSWSYDAIYRRTDAQTYGAATQIELDPAVLRAFIWDAKLQGHYLEYLRHFWSNHGADYPIMFKGNLVHAALLQRDEKSLSAEHAALVLKSMMLSPDTSWENTSFQYFADNPVSTKRTLSSLKIYGFEATDILVFAEHGSDHTVLYIPGNSSPLHGFANMQELRDWFTQQCRDPRKRAALASHFSSKDRKDGFFSSGVNTALDGLAVHPRRLNDSTGHWYPASTITVGDALFPSPFEHISERIRQRMFSDADYDIGTQGKYYRRVLGYGMELAANVAGAIALAVPVLTPVAVALGVGLVVVGAGEMITAHDREEQVEGAQRLAFGLLNALPLLGEVSQLTAVKATLSATQRAAAEASEAEHAAQLVADTALEGVQGEVPDTFEEFKVVRPVHDTLPDYLKGQLKDLAIDRPVTVVGGGKGTFLDDGKLYVRIRPQVYRVQWLEHEQQLRIRSEGEPAVWGPFLRSMDSGYWDIDLRFGLRGGTTPVTVLEHAPLPSEVIDGIASEPLVPKVETSFAVDDLIWSHENECYEADIVLTHDDLGEKFDEKVTSRQPVWYDADAAAWRRFATDHYIWRESYGRNGAIRWRAGSAKDFARVRHRLPFEENISEYRFPDLPQIPVDAAPIANEIHMIWVGEKELDYMIKRNILKNTRNKHFKFILHLDCDEVALQANQAWCEQIGIESRNLREQPYFNAFIADAQGAAYNYFRNPVATSRNYAAASDYLRLRLIDENGGIYMGVDDVLLASDPKPLLAAPEDVLVGGQYRMPWNKQMRVNTSHFASHSGNPVLKRLLREAADRFDKLPDTFKNSPRPVVRDFTSKAEAERVMNAYMQTISDLAGPDAFNKGMKAIRPNSFGLIQRQQGWVHSQVYEEFYEAALEHWFPLRMGGSIGSQPGSAHTWMHT</sequence>
<evidence type="ECO:0000313" key="2">
    <source>
        <dbReference type="EMBL" id="MEJ5863267.1"/>
    </source>
</evidence>
<dbReference type="EMBL" id="JBBHLC010000016">
    <property type="protein sequence ID" value="MEJ5863267.1"/>
    <property type="molecule type" value="Genomic_DNA"/>
</dbReference>
<accession>A0ABU8QRI0</accession>
<dbReference type="Pfam" id="PF20178">
    <property type="entry name" value="ToxA_N"/>
    <property type="match status" value="1"/>
</dbReference>
<dbReference type="RefSeq" id="WP_339598942.1">
    <property type="nucleotide sequence ID" value="NZ_JBBHLC010000016.1"/>
</dbReference>
<organism evidence="2 3">
    <name type="scientific">Pseudomonas farsensis</name>
    <dbReference type="NCBI Taxonomy" id="2745492"/>
    <lineage>
        <taxon>Bacteria</taxon>
        <taxon>Pseudomonadati</taxon>
        <taxon>Pseudomonadota</taxon>
        <taxon>Gammaproteobacteria</taxon>
        <taxon>Pseudomonadales</taxon>
        <taxon>Pseudomonadaceae</taxon>
        <taxon>Pseudomonas</taxon>
    </lineage>
</organism>
<gene>
    <name evidence="2" type="ORF">V7S98_08495</name>
</gene>
<dbReference type="InterPro" id="IPR029044">
    <property type="entry name" value="Nucleotide-diphossugar_trans"/>
</dbReference>
<dbReference type="Gene3D" id="3.90.550.20">
    <property type="match status" value="1"/>
</dbReference>
<protein>
    <submittedName>
        <fullName evidence="2">DUF6543 domain-containing protein</fullName>
    </submittedName>
</protein>
<keyword evidence="3" id="KW-1185">Reference proteome</keyword>
<evidence type="ECO:0000313" key="3">
    <source>
        <dbReference type="Proteomes" id="UP001380290"/>
    </source>
</evidence>
<name>A0ABU8QRI0_9PSED</name>
<evidence type="ECO:0000259" key="1">
    <source>
        <dbReference type="Pfam" id="PF20178"/>
    </source>
</evidence>
<comment type="caution">
    <text evidence="2">The sequence shown here is derived from an EMBL/GenBank/DDBJ whole genome shotgun (WGS) entry which is preliminary data.</text>
</comment>
<reference evidence="2 3" key="1">
    <citation type="submission" date="2024-02" db="EMBL/GenBank/DDBJ databases">
        <title>Identification of pathogenicity and growth-promoting function of Pseudomonas putida variant.</title>
        <authorList>
            <person name="Sun J."/>
        </authorList>
    </citation>
    <scope>NUCLEOTIDE SEQUENCE [LARGE SCALE GENOMIC DNA]</scope>
    <source>
        <strain evidence="2 3">A03</strain>
    </source>
</reference>
<dbReference type="SUPFAM" id="SSF53448">
    <property type="entry name" value="Nucleotide-diphospho-sugar transferases"/>
    <property type="match status" value="1"/>
</dbReference>